<evidence type="ECO:0000313" key="3">
    <source>
        <dbReference type="EMBL" id="MCG2672123.1"/>
    </source>
</evidence>
<evidence type="ECO:0000259" key="1">
    <source>
        <dbReference type="PROSITE" id="PS51186"/>
    </source>
</evidence>
<comment type="caution">
    <text evidence="2">The sequence shown here is derived from an EMBL/GenBank/DDBJ whole genome shotgun (WGS) entry which is preliminary data.</text>
</comment>
<gene>
    <name evidence="3" type="ORF">L6637_34780</name>
    <name evidence="2" type="ORF">L6654_30180</name>
</gene>
<dbReference type="Proteomes" id="UP001139012">
    <property type="component" value="Unassembled WGS sequence"/>
</dbReference>
<sequence length="167" mass="18138">MSRPHWRRAHITDLEAISAIAARIHPDLPERPDVLAEKMRLSPDGCRVLATGSGIAGYGLAHPWMQQQIPPLDGFLGQLPEAADCLYVHDVAVLPDARGGVARAYVAEIEQLARSSGITTLALVSVYGTRVLWERLGFQPVTPDAALRAKLASYGASATYMLRELAR</sequence>
<evidence type="ECO:0000313" key="2">
    <source>
        <dbReference type="EMBL" id="MCG2630904.1"/>
    </source>
</evidence>
<protein>
    <submittedName>
        <fullName evidence="2">GNAT family N-acetyltransferase</fullName>
    </submittedName>
</protein>
<dbReference type="SUPFAM" id="SSF55729">
    <property type="entry name" value="Acyl-CoA N-acyltransferases (Nat)"/>
    <property type="match status" value="1"/>
</dbReference>
<dbReference type="RefSeq" id="WP_237866266.1">
    <property type="nucleotide sequence ID" value="NZ_JAKLTY010000024.1"/>
</dbReference>
<dbReference type="AlphaFoldDB" id="A0A9X1RDT4"/>
<reference evidence="2" key="1">
    <citation type="submission" date="2022-01" db="EMBL/GenBank/DDBJ databases">
        <title>Genome sequnece data of strain Bradyrhizobium sp. nov.</title>
        <authorList>
            <person name="Zhang J."/>
        </authorList>
    </citation>
    <scope>NUCLEOTIDE SEQUENCE</scope>
    <source>
        <strain evidence="3">WYCCWR 12774</strain>
        <strain evidence="2">WYCCWR 13023</strain>
    </source>
</reference>
<dbReference type="EMBL" id="JAKLUA010000018">
    <property type="protein sequence ID" value="MCG2672123.1"/>
    <property type="molecule type" value="Genomic_DNA"/>
</dbReference>
<name>A0A9X1RDT4_9BRAD</name>
<dbReference type="EMBL" id="JAKLTY010000024">
    <property type="protein sequence ID" value="MCG2630904.1"/>
    <property type="molecule type" value="Genomic_DNA"/>
</dbReference>
<evidence type="ECO:0000313" key="4">
    <source>
        <dbReference type="Proteomes" id="UP001139012"/>
    </source>
</evidence>
<dbReference type="GO" id="GO:0016747">
    <property type="term" value="F:acyltransferase activity, transferring groups other than amino-acyl groups"/>
    <property type="evidence" value="ECO:0007669"/>
    <property type="project" value="InterPro"/>
</dbReference>
<dbReference type="PROSITE" id="PS51186">
    <property type="entry name" value="GNAT"/>
    <property type="match status" value="1"/>
</dbReference>
<dbReference type="Proteomes" id="UP001139054">
    <property type="component" value="Unassembled WGS sequence"/>
</dbReference>
<evidence type="ECO:0000313" key="5">
    <source>
        <dbReference type="Proteomes" id="UP001139054"/>
    </source>
</evidence>
<dbReference type="Pfam" id="PF00583">
    <property type="entry name" value="Acetyltransf_1"/>
    <property type="match status" value="1"/>
</dbReference>
<feature type="domain" description="N-acetyltransferase" evidence="1">
    <location>
        <begin position="4"/>
        <end position="166"/>
    </location>
</feature>
<keyword evidence="4" id="KW-1185">Reference proteome</keyword>
<dbReference type="InterPro" id="IPR000182">
    <property type="entry name" value="GNAT_dom"/>
</dbReference>
<dbReference type="InterPro" id="IPR016181">
    <property type="entry name" value="Acyl_CoA_acyltransferase"/>
</dbReference>
<organism evidence="2 5">
    <name type="scientific">Bradyrhizobium zhengyangense</name>
    <dbReference type="NCBI Taxonomy" id="2911009"/>
    <lineage>
        <taxon>Bacteria</taxon>
        <taxon>Pseudomonadati</taxon>
        <taxon>Pseudomonadota</taxon>
        <taxon>Alphaproteobacteria</taxon>
        <taxon>Hyphomicrobiales</taxon>
        <taxon>Nitrobacteraceae</taxon>
        <taxon>Bradyrhizobium</taxon>
    </lineage>
</organism>
<dbReference type="CDD" id="cd04301">
    <property type="entry name" value="NAT_SF"/>
    <property type="match status" value="1"/>
</dbReference>
<dbReference type="Gene3D" id="3.40.630.30">
    <property type="match status" value="1"/>
</dbReference>
<accession>A0A9X1RDT4</accession>
<proteinExistence type="predicted"/>